<proteinExistence type="predicted"/>
<evidence type="ECO:0000313" key="2">
    <source>
        <dbReference type="EnsemblPlants" id="QL11p054901:mrna:CDS:1"/>
    </source>
</evidence>
<dbReference type="Proteomes" id="UP000594261">
    <property type="component" value="Chromosome 11"/>
</dbReference>
<keyword evidence="3" id="KW-1185">Reference proteome</keyword>
<evidence type="ECO:0000256" key="1">
    <source>
        <dbReference type="SAM" id="Phobius"/>
    </source>
</evidence>
<reference evidence="2 3" key="1">
    <citation type="journal article" date="2016" name="G3 (Bethesda)">
        <title>First Draft Assembly and Annotation of the Genome of a California Endemic Oak Quercus lobata Nee (Fagaceae).</title>
        <authorList>
            <person name="Sork V.L."/>
            <person name="Fitz-Gibbon S.T."/>
            <person name="Puiu D."/>
            <person name="Crepeau M."/>
            <person name="Gugger P.F."/>
            <person name="Sherman R."/>
            <person name="Stevens K."/>
            <person name="Langley C.H."/>
            <person name="Pellegrini M."/>
            <person name="Salzberg S.L."/>
        </authorList>
    </citation>
    <scope>NUCLEOTIDE SEQUENCE [LARGE SCALE GENOMIC DNA]</scope>
    <source>
        <strain evidence="2 3">cv. SW786</strain>
    </source>
</reference>
<keyword evidence="1" id="KW-0812">Transmembrane</keyword>
<reference evidence="2" key="2">
    <citation type="submission" date="2021-01" db="UniProtKB">
        <authorList>
            <consortium name="EnsemblPlants"/>
        </authorList>
    </citation>
    <scope>IDENTIFICATION</scope>
</reference>
<keyword evidence="1" id="KW-0472">Membrane</keyword>
<dbReference type="AlphaFoldDB" id="A0A7N2N0Y8"/>
<sequence>MFQNTMTYASNDLTACNFADSVAIHLHIVADTTFIVLNAADLADTSLLSFAGFYFLLLHCFPLYNIVCLLGLQWHIWKLVDFSSGNGKGSFLG</sequence>
<protein>
    <submittedName>
        <fullName evidence="2">Uncharacterized protein</fullName>
    </submittedName>
</protein>
<accession>A0A7N2N0Y8</accession>
<feature type="transmembrane region" description="Helical" evidence="1">
    <location>
        <begin position="51"/>
        <end position="72"/>
    </location>
</feature>
<evidence type="ECO:0000313" key="3">
    <source>
        <dbReference type="Proteomes" id="UP000594261"/>
    </source>
</evidence>
<dbReference type="Gramene" id="QL11p054901:mrna">
    <property type="protein sequence ID" value="QL11p054901:mrna:CDS:1"/>
    <property type="gene ID" value="QL11p054901"/>
</dbReference>
<dbReference type="EnsemblPlants" id="QL11p054901:mrna">
    <property type="protein sequence ID" value="QL11p054901:mrna:CDS:1"/>
    <property type="gene ID" value="QL11p054901"/>
</dbReference>
<keyword evidence="1" id="KW-1133">Transmembrane helix</keyword>
<dbReference type="InParanoid" id="A0A7N2N0Y8"/>
<name>A0A7N2N0Y8_QUELO</name>
<organism evidence="2 3">
    <name type="scientific">Quercus lobata</name>
    <name type="common">Valley oak</name>
    <dbReference type="NCBI Taxonomy" id="97700"/>
    <lineage>
        <taxon>Eukaryota</taxon>
        <taxon>Viridiplantae</taxon>
        <taxon>Streptophyta</taxon>
        <taxon>Embryophyta</taxon>
        <taxon>Tracheophyta</taxon>
        <taxon>Spermatophyta</taxon>
        <taxon>Magnoliopsida</taxon>
        <taxon>eudicotyledons</taxon>
        <taxon>Gunneridae</taxon>
        <taxon>Pentapetalae</taxon>
        <taxon>rosids</taxon>
        <taxon>fabids</taxon>
        <taxon>Fagales</taxon>
        <taxon>Fagaceae</taxon>
        <taxon>Quercus</taxon>
    </lineage>
</organism>
<dbReference type="EMBL" id="LRBV02000011">
    <property type="status" value="NOT_ANNOTATED_CDS"/>
    <property type="molecule type" value="Genomic_DNA"/>
</dbReference>